<dbReference type="PANTHER" id="PTHR13800">
    <property type="entry name" value="TRANSIENT RECEPTOR POTENTIAL CATION CHANNEL, SUBFAMILY M, MEMBER 6"/>
    <property type="match status" value="1"/>
</dbReference>
<dbReference type="InterPro" id="IPR041491">
    <property type="entry name" value="TRPM_SLOG"/>
</dbReference>
<proteinExistence type="predicted"/>
<dbReference type="GO" id="GO:0005886">
    <property type="term" value="C:plasma membrane"/>
    <property type="evidence" value="ECO:0007669"/>
    <property type="project" value="TreeGrafter"/>
</dbReference>
<dbReference type="AlphaFoldDB" id="A0A7M4EAF1"/>
<dbReference type="OMA" id="FETHLRI"/>
<dbReference type="InterPro" id="IPR050927">
    <property type="entry name" value="TRPM"/>
</dbReference>
<dbReference type="Pfam" id="PF18139">
    <property type="entry name" value="LSDAT_euk"/>
    <property type="match status" value="1"/>
</dbReference>
<organism evidence="2 3">
    <name type="scientific">Crocodylus porosus</name>
    <name type="common">Saltwater crocodile</name>
    <name type="synonym">Estuarine crocodile</name>
    <dbReference type="NCBI Taxonomy" id="8502"/>
    <lineage>
        <taxon>Eukaryota</taxon>
        <taxon>Metazoa</taxon>
        <taxon>Chordata</taxon>
        <taxon>Craniata</taxon>
        <taxon>Vertebrata</taxon>
        <taxon>Euteleostomi</taxon>
        <taxon>Archelosauria</taxon>
        <taxon>Archosauria</taxon>
        <taxon>Crocodylia</taxon>
        <taxon>Longirostres</taxon>
        <taxon>Crocodylidae</taxon>
        <taxon>Crocodylus</taxon>
    </lineage>
</organism>
<dbReference type="GeneTree" id="ENSGT00940000156404"/>
<evidence type="ECO:0000313" key="2">
    <source>
        <dbReference type="Ensembl" id="ENSCPRP00005006822.1"/>
    </source>
</evidence>
<evidence type="ECO:0000313" key="3">
    <source>
        <dbReference type="Proteomes" id="UP000594220"/>
    </source>
</evidence>
<dbReference type="GO" id="GO:0099604">
    <property type="term" value="F:ligand-gated calcium channel activity"/>
    <property type="evidence" value="ECO:0007669"/>
    <property type="project" value="TreeGrafter"/>
</dbReference>
<feature type="domain" description="TRPM SLOG" evidence="1">
    <location>
        <begin position="67"/>
        <end position="182"/>
    </location>
</feature>
<dbReference type="Proteomes" id="UP000594220">
    <property type="component" value="Unplaced"/>
</dbReference>
<dbReference type="GO" id="GO:0051209">
    <property type="term" value="P:release of sequestered calcium ion into cytosol"/>
    <property type="evidence" value="ECO:0007669"/>
    <property type="project" value="TreeGrafter"/>
</dbReference>
<protein>
    <recommendedName>
        <fullName evidence="1">TRPM SLOG domain-containing protein</fullName>
    </recommendedName>
</protein>
<reference evidence="2" key="1">
    <citation type="submission" date="2025-08" db="UniProtKB">
        <authorList>
            <consortium name="Ensembl"/>
        </authorList>
    </citation>
    <scope>IDENTIFICATION</scope>
</reference>
<dbReference type="PANTHER" id="PTHR13800:SF2">
    <property type="entry name" value="TRANSIENT RECEPTOR POTENTIAL CATION CHANNEL SUBFAMILY M MEMBER 2"/>
    <property type="match status" value="1"/>
</dbReference>
<reference evidence="2" key="2">
    <citation type="submission" date="2025-09" db="UniProtKB">
        <authorList>
            <consortium name="Ensembl"/>
        </authorList>
    </citation>
    <scope>IDENTIFICATION</scope>
</reference>
<sequence length="212" mass="23543">MFPNICTSYQLFWSTAGLKPQLQPFPNGSQASVLLGKEWDPRNHVQEMPTDAFGDISFTGLGQKVGKYVRVSSDTPPRIIYHLMIQHWGLDPPNLLISVTGGAKNFNMKQRLKNIFRRGLVKVAQTTGAWIITGGSHAGVMKLVGEAVRDFSMNSSYKEGEIITIGIATWGTVYNRESLICPLVRLKDCWRDECWPGQDAGLRGEGKMNLSA</sequence>
<keyword evidence="3" id="KW-1185">Reference proteome</keyword>
<accession>A0A7M4EAF1</accession>
<name>A0A7M4EAF1_CROPO</name>
<evidence type="ECO:0000259" key="1">
    <source>
        <dbReference type="Pfam" id="PF18139"/>
    </source>
</evidence>
<dbReference type="Ensembl" id="ENSCPRT00005008004.1">
    <property type="protein sequence ID" value="ENSCPRP00005006822.1"/>
    <property type="gene ID" value="ENSCPRG00005004842.1"/>
</dbReference>